<dbReference type="Proteomes" id="UP000277864">
    <property type="component" value="Unassembled WGS sequence"/>
</dbReference>
<dbReference type="InterPro" id="IPR001509">
    <property type="entry name" value="Epimerase_deHydtase"/>
</dbReference>
<evidence type="ECO:0000256" key="1">
    <source>
        <dbReference type="ARBA" id="ARBA00023027"/>
    </source>
</evidence>
<sequence>MKKKIIITGSAGFIGSNLALELLKTQSNIHIIGIDNMSDYYDVSIKEYRLKKIEEAANNFSENKWTFIKGSIADKELIDQLFDEYKPSIVVNLAAQAGVRYSITNPDVYIESNMIGFYNILEACRHSYDDGESGVEHLVYASSSSVYGSNKKVPYSTEDRVDNPVSLYAATKKSNELMAHSYSKLYNIPSTGLRFFTVYGPAGRPDMAYFGFTNKLREGKTIEIFNYGNCKRDFTYIDDIVEGVKRVIECPPKKQVGDDGLPIPPYAVYNIGNSQPENLLDFVDILQQELIQAKVLPEDYDFDTHKKLVSMQPGDVPVTYADTTPLQRDFGFKPSTPLREGLRNFAEWYKEFYKI</sequence>
<proteinExistence type="predicted"/>
<reference evidence="3 4" key="1">
    <citation type="submission" date="2018-03" db="EMBL/GenBank/DDBJ databases">
        <authorList>
            <person name="Gulvik C.A."/>
        </authorList>
    </citation>
    <scope>NUCLEOTIDE SEQUENCE [LARGE SCALE GENOMIC DNA]</scope>
    <source>
        <strain evidence="3 4">JCM 31581</strain>
    </source>
</reference>
<protein>
    <submittedName>
        <fullName evidence="3">Protein CapI</fullName>
    </submittedName>
</protein>
<dbReference type="Pfam" id="PF01370">
    <property type="entry name" value="Epimerase"/>
    <property type="match status" value="1"/>
</dbReference>
<dbReference type="EMBL" id="PXZH01000001">
    <property type="protein sequence ID" value="RST89911.1"/>
    <property type="molecule type" value="Genomic_DNA"/>
</dbReference>
<organism evidence="3 4">
    <name type="scientific">Vagococcus humatus</name>
    <dbReference type="NCBI Taxonomy" id="1889241"/>
    <lineage>
        <taxon>Bacteria</taxon>
        <taxon>Bacillati</taxon>
        <taxon>Bacillota</taxon>
        <taxon>Bacilli</taxon>
        <taxon>Lactobacillales</taxon>
        <taxon>Enterococcaceae</taxon>
        <taxon>Vagococcus</taxon>
    </lineage>
</organism>
<accession>A0A3R9YDL9</accession>
<dbReference type="RefSeq" id="WP_125942524.1">
    <property type="nucleotide sequence ID" value="NZ_PXZH01000001.1"/>
</dbReference>
<gene>
    <name evidence="3" type="ORF">C7P63_02200</name>
</gene>
<dbReference type="Gene3D" id="3.90.25.10">
    <property type="entry name" value="UDP-galactose 4-epimerase, domain 1"/>
    <property type="match status" value="1"/>
</dbReference>
<keyword evidence="4" id="KW-1185">Reference proteome</keyword>
<evidence type="ECO:0000259" key="2">
    <source>
        <dbReference type="Pfam" id="PF01370"/>
    </source>
</evidence>
<keyword evidence="1" id="KW-0520">NAD</keyword>
<evidence type="ECO:0000313" key="3">
    <source>
        <dbReference type="EMBL" id="RST89911.1"/>
    </source>
</evidence>
<evidence type="ECO:0000313" key="4">
    <source>
        <dbReference type="Proteomes" id="UP000277864"/>
    </source>
</evidence>
<dbReference type="InterPro" id="IPR036291">
    <property type="entry name" value="NAD(P)-bd_dom_sf"/>
</dbReference>
<comment type="caution">
    <text evidence="3">The sequence shown here is derived from an EMBL/GenBank/DDBJ whole genome shotgun (WGS) entry which is preliminary data.</text>
</comment>
<dbReference type="Gene3D" id="3.40.50.720">
    <property type="entry name" value="NAD(P)-binding Rossmann-like Domain"/>
    <property type="match status" value="1"/>
</dbReference>
<dbReference type="OrthoDB" id="9811743at2"/>
<dbReference type="PANTHER" id="PTHR43574">
    <property type="entry name" value="EPIMERASE-RELATED"/>
    <property type="match status" value="1"/>
</dbReference>
<feature type="domain" description="NAD-dependent epimerase/dehydratase" evidence="2">
    <location>
        <begin position="5"/>
        <end position="257"/>
    </location>
</feature>
<name>A0A3R9YDL9_9ENTE</name>
<dbReference type="PRINTS" id="PR01713">
    <property type="entry name" value="NUCEPIMERASE"/>
</dbReference>
<dbReference type="AlphaFoldDB" id="A0A3R9YDL9"/>
<dbReference type="SUPFAM" id="SSF51735">
    <property type="entry name" value="NAD(P)-binding Rossmann-fold domains"/>
    <property type="match status" value="1"/>
</dbReference>